<dbReference type="SUPFAM" id="SSF141562">
    <property type="entry name" value="At5g01610-like"/>
    <property type="match status" value="1"/>
</dbReference>
<dbReference type="Pfam" id="PF04398">
    <property type="entry name" value="DUF538"/>
    <property type="match status" value="1"/>
</dbReference>
<gene>
    <name evidence="2" type="ORF">Taro_026803</name>
</gene>
<reference evidence="2" key="1">
    <citation type="submission" date="2017-07" db="EMBL/GenBank/DDBJ databases">
        <title>Taro Niue Genome Assembly and Annotation.</title>
        <authorList>
            <person name="Atibalentja N."/>
            <person name="Keating K."/>
            <person name="Fields C.J."/>
        </authorList>
    </citation>
    <scope>NUCLEOTIDE SEQUENCE</scope>
    <source>
        <strain evidence="2">Niue_2</strain>
        <tissue evidence="2">Leaf</tissue>
    </source>
</reference>
<keyword evidence="3" id="KW-1185">Reference proteome</keyword>
<dbReference type="Proteomes" id="UP000652761">
    <property type="component" value="Unassembled WGS sequence"/>
</dbReference>
<dbReference type="InterPro" id="IPR007493">
    <property type="entry name" value="DUF538"/>
</dbReference>
<dbReference type="PANTHER" id="PTHR31676">
    <property type="entry name" value="T31J12.3 PROTEIN-RELATED"/>
    <property type="match status" value="1"/>
</dbReference>
<accession>A0A843VSE0</accession>
<dbReference type="EMBL" id="NMUH01001639">
    <property type="protein sequence ID" value="MQL94149.1"/>
    <property type="molecule type" value="Genomic_DNA"/>
</dbReference>
<feature type="signal peptide" evidence="1">
    <location>
        <begin position="1"/>
        <end position="24"/>
    </location>
</feature>
<organism evidence="2 3">
    <name type="scientific">Colocasia esculenta</name>
    <name type="common">Wild taro</name>
    <name type="synonym">Arum esculentum</name>
    <dbReference type="NCBI Taxonomy" id="4460"/>
    <lineage>
        <taxon>Eukaryota</taxon>
        <taxon>Viridiplantae</taxon>
        <taxon>Streptophyta</taxon>
        <taxon>Embryophyta</taxon>
        <taxon>Tracheophyta</taxon>
        <taxon>Spermatophyta</taxon>
        <taxon>Magnoliopsida</taxon>
        <taxon>Liliopsida</taxon>
        <taxon>Araceae</taxon>
        <taxon>Aroideae</taxon>
        <taxon>Colocasieae</taxon>
        <taxon>Colocasia</taxon>
    </lineage>
</organism>
<keyword evidence="1" id="KW-0732">Signal</keyword>
<evidence type="ECO:0000313" key="3">
    <source>
        <dbReference type="Proteomes" id="UP000652761"/>
    </source>
</evidence>
<dbReference type="PANTHER" id="PTHR31676:SF71">
    <property type="entry name" value="EXPRESSED PROTEIN"/>
    <property type="match status" value="1"/>
</dbReference>
<proteinExistence type="predicted"/>
<comment type="caution">
    <text evidence="2">The sequence shown here is derived from an EMBL/GenBank/DDBJ whole genome shotgun (WGS) entry which is preliminary data.</text>
</comment>
<evidence type="ECO:0000313" key="2">
    <source>
        <dbReference type="EMBL" id="MQL94149.1"/>
    </source>
</evidence>
<dbReference type="OrthoDB" id="755906at2759"/>
<name>A0A843VSE0_COLES</name>
<dbReference type="AlphaFoldDB" id="A0A843VSE0"/>
<feature type="chain" id="PRO_5032294980" evidence="1">
    <location>
        <begin position="25"/>
        <end position="210"/>
    </location>
</feature>
<sequence>MQLSAFLFLSFIVLLVGVSPRAAAVAGSNGSATVYELLPKYGLPEGLLPDAVASYSLDEDGRFVVELARPSCYVQFDSYLVYYAQRITGTLKIGSIRDLEGIQVRRFFIWLDVDEIKVDLPPSDSIYFQVGWITRRLAVDEFHQVHSCLNQTDYRDRIKGLFPEPIYDIEELITGDVHVALQRRGVSDWTLATFSLLDELVISQTARPPQ</sequence>
<protein>
    <submittedName>
        <fullName evidence="2">Uncharacterized protein</fullName>
    </submittedName>
</protein>
<dbReference type="Gene3D" id="2.30.240.10">
    <property type="entry name" value="At5g01610-like"/>
    <property type="match status" value="1"/>
</dbReference>
<dbReference type="InterPro" id="IPR036758">
    <property type="entry name" value="At5g01610-like"/>
</dbReference>
<evidence type="ECO:0000256" key="1">
    <source>
        <dbReference type="SAM" id="SignalP"/>
    </source>
</evidence>